<dbReference type="GO" id="GO:0016747">
    <property type="term" value="F:acyltransferase activity, transferring groups other than amino-acyl groups"/>
    <property type="evidence" value="ECO:0007669"/>
    <property type="project" value="InterPro"/>
</dbReference>
<feature type="domain" description="N-acetyltransferase" evidence="2">
    <location>
        <begin position="2"/>
        <end position="150"/>
    </location>
</feature>
<keyword evidence="4" id="KW-1185">Reference proteome</keyword>
<dbReference type="Pfam" id="PF13527">
    <property type="entry name" value="Acetyltransf_9"/>
    <property type="match status" value="1"/>
</dbReference>
<evidence type="ECO:0000313" key="4">
    <source>
        <dbReference type="Proteomes" id="UP000193834"/>
    </source>
</evidence>
<gene>
    <name evidence="3" type="ORF">SAMN06295960_4397</name>
</gene>
<dbReference type="AlphaFoldDB" id="A0A1X7LVF5"/>
<accession>A0A1X7LVF5</accession>
<dbReference type="EMBL" id="FXAZ01000008">
    <property type="protein sequence ID" value="SMG57447.1"/>
    <property type="molecule type" value="Genomic_DNA"/>
</dbReference>
<name>A0A1X7LVF5_9BACL</name>
<dbReference type="InterPro" id="IPR016181">
    <property type="entry name" value="Acyl_CoA_acyltransferase"/>
</dbReference>
<proteinExistence type="predicted"/>
<keyword evidence="1" id="KW-0175">Coiled coil</keyword>
<protein>
    <submittedName>
        <fullName evidence="3">Acetyltransferase (GNAT) domain-containing protein</fullName>
    </submittedName>
</protein>
<dbReference type="Proteomes" id="UP000193834">
    <property type="component" value="Unassembled WGS sequence"/>
</dbReference>
<dbReference type="InterPro" id="IPR000182">
    <property type="entry name" value="GNAT_dom"/>
</dbReference>
<dbReference type="PROSITE" id="PS51186">
    <property type="entry name" value="GNAT"/>
    <property type="match status" value="1"/>
</dbReference>
<evidence type="ECO:0000259" key="2">
    <source>
        <dbReference type="PROSITE" id="PS51186"/>
    </source>
</evidence>
<keyword evidence="3" id="KW-0808">Transferase</keyword>
<organism evidence="3 4">
    <name type="scientific">Paenibacillus aquistagni</name>
    <dbReference type="NCBI Taxonomy" id="1852522"/>
    <lineage>
        <taxon>Bacteria</taxon>
        <taxon>Bacillati</taxon>
        <taxon>Bacillota</taxon>
        <taxon>Bacilli</taxon>
        <taxon>Bacillales</taxon>
        <taxon>Paenibacillaceae</taxon>
        <taxon>Paenibacillus</taxon>
    </lineage>
</organism>
<dbReference type="Gene3D" id="3.40.630.30">
    <property type="match status" value="1"/>
</dbReference>
<dbReference type="STRING" id="1852522.SAMN06295960_4397"/>
<feature type="coiled-coil region" evidence="1">
    <location>
        <begin position="182"/>
        <end position="209"/>
    </location>
</feature>
<evidence type="ECO:0000256" key="1">
    <source>
        <dbReference type="SAM" id="Coils"/>
    </source>
</evidence>
<reference evidence="3 4" key="1">
    <citation type="submission" date="2017-04" db="EMBL/GenBank/DDBJ databases">
        <authorList>
            <person name="Afonso C.L."/>
            <person name="Miller P.J."/>
            <person name="Scott M.A."/>
            <person name="Spackman E."/>
            <person name="Goraichik I."/>
            <person name="Dimitrov K.M."/>
            <person name="Suarez D.L."/>
            <person name="Swayne D.E."/>
        </authorList>
    </citation>
    <scope>NUCLEOTIDE SEQUENCE [LARGE SCALE GENOMIC DNA]</scope>
    <source>
        <strain evidence="3 4">11</strain>
    </source>
</reference>
<sequence length="379" mass="41920">MESIRYVQKQGMDEAAKLADLTFRKEGHQPMADAFPLIFSGAYASSVGMYVDDKLVSFMGLVPSQMKIGAAVIPCFSLGSVCTDIHFRGKGYAGLLLDRVFEHIEASQGSLLLVSGDRSLYTRRGCVYFGSVYRYKLTREQAYRLPSLVEAGATIREAEERDRLVRQQLADSSQVRFERGLLERAVLEQARAQASLAKLEQRIFVVEREGVVEAFITLGIRGPLHTDASPMVIDWGGKEDVVAAALGTLITDLSLPELRLAVPWQETGLLAQLKSFPFVKGMNQGTVKLVNPVRFWNQLLPYLETRDEDALAHIDVNEVKGEDKVELTVAGVRYVIPTTAFASLLFNPDPDVAPELGSSPWLNKLLPIPLPYTAGLNFI</sequence>
<evidence type="ECO:0000313" key="3">
    <source>
        <dbReference type="EMBL" id="SMG57447.1"/>
    </source>
</evidence>
<dbReference type="SUPFAM" id="SSF55729">
    <property type="entry name" value="Acyl-CoA N-acyltransferases (Nat)"/>
    <property type="match status" value="1"/>
</dbReference>
<dbReference type="OrthoDB" id="5291446at2"/>
<dbReference type="RefSeq" id="WP_085498076.1">
    <property type="nucleotide sequence ID" value="NZ_FXAZ01000008.1"/>
</dbReference>